<evidence type="ECO:0000313" key="2">
    <source>
        <dbReference type="Proteomes" id="UP000266152"/>
    </source>
</evidence>
<dbReference type="AlphaFoldDB" id="A0A395S6E0"/>
<dbReference type="Proteomes" id="UP000266152">
    <property type="component" value="Unassembled WGS sequence"/>
</dbReference>
<name>A0A395S6E0_FUSSP</name>
<dbReference type="EMBL" id="PXOF01000077">
    <property type="protein sequence ID" value="RGP67983.1"/>
    <property type="molecule type" value="Genomic_DNA"/>
</dbReference>
<accession>A0A395S6E0</accession>
<gene>
    <name evidence="1" type="ORF">FSPOR_5644</name>
</gene>
<sequence>MNNIEYFTQIQDESAELGSVDSDYPLDFSPTNFIDPSTMVSYQAIGQEFHLELLAQEDVSLSSFIDPADTFNLGIDVIPEATNDLSSIGFLGPIVEFDQPLDLLDPTLLNIANSTNQLPGVYETWNGVYSADISPFDSLDLDFTL</sequence>
<evidence type="ECO:0000313" key="1">
    <source>
        <dbReference type="EMBL" id="RGP67983.1"/>
    </source>
</evidence>
<protein>
    <submittedName>
        <fullName evidence="1">Uncharacterized protein</fullName>
    </submittedName>
</protein>
<dbReference type="STRING" id="5514.A0A395S6E0"/>
<organism evidence="1 2">
    <name type="scientific">Fusarium sporotrichioides</name>
    <dbReference type="NCBI Taxonomy" id="5514"/>
    <lineage>
        <taxon>Eukaryota</taxon>
        <taxon>Fungi</taxon>
        <taxon>Dikarya</taxon>
        <taxon>Ascomycota</taxon>
        <taxon>Pezizomycotina</taxon>
        <taxon>Sordariomycetes</taxon>
        <taxon>Hypocreomycetidae</taxon>
        <taxon>Hypocreales</taxon>
        <taxon>Nectriaceae</taxon>
        <taxon>Fusarium</taxon>
    </lineage>
</organism>
<proteinExistence type="predicted"/>
<reference evidence="1 2" key="1">
    <citation type="journal article" date="2018" name="PLoS Pathog.">
        <title>Evolution of structural diversity of trichothecenes, a family of toxins produced by plant pathogenic and entomopathogenic fungi.</title>
        <authorList>
            <person name="Proctor R.H."/>
            <person name="McCormick S.P."/>
            <person name="Kim H.S."/>
            <person name="Cardoza R.E."/>
            <person name="Stanley A.M."/>
            <person name="Lindo L."/>
            <person name="Kelly A."/>
            <person name="Brown D.W."/>
            <person name="Lee T."/>
            <person name="Vaughan M.M."/>
            <person name="Alexander N.J."/>
            <person name="Busman M."/>
            <person name="Gutierrez S."/>
        </authorList>
    </citation>
    <scope>NUCLEOTIDE SEQUENCE [LARGE SCALE GENOMIC DNA]</scope>
    <source>
        <strain evidence="1 2">NRRL 3299</strain>
    </source>
</reference>
<keyword evidence="2" id="KW-1185">Reference proteome</keyword>
<comment type="caution">
    <text evidence="1">The sequence shown here is derived from an EMBL/GenBank/DDBJ whole genome shotgun (WGS) entry which is preliminary data.</text>
</comment>